<evidence type="ECO:0008006" key="4">
    <source>
        <dbReference type="Google" id="ProtNLM"/>
    </source>
</evidence>
<accession>A0ABP0FUR0</accession>
<comment type="caution">
    <text evidence="2">The sequence shown here is derived from an EMBL/GenBank/DDBJ whole genome shotgun (WGS) entry which is preliminary data.</text>
</comment>
<dbReference type="EMBL" id="CAWYQH010000090">
    <property type="protein sequence ID" value="CAK8682383.1"/>
    <property type="molecule type" value="Genomic_DNA"/>
</dbReference>
<keyword evidence="3" id="KW-1185">Reference proteome</keyword>
<sequence length="192" mass="21603">MMTDVGGNKRRVVLSTSVREILATPLHAKLPLSLIKRDSWVNLCFNHVSILSDAFPGNCRFRRVFTLKCQPFDTTLSSDDEEISNFHIETIPSNLQFATSLSFATQVISVGKIRTHLGLKTQRSETRETRETSGYWSSSSDDLSHSRRMSARDHPTQIAFGTKVPLESTRSIRGKNGPSSARLERCMTRQIC</sequence>
<dbReference type="PANTHER" id="PTHR12458">
    <property type="entry name" value="ORF PROTEIN"/>
    <property type="match status" value="1"/>
</dbReference>
<evidence type="ECO:0000256" key="1">
    <source>
        <dbReference type="SAM" id="MobiDB-lite"/>
    </source>
</evidence>
<protein>
    <recommendedName>
        <fullName evidence="4">CFA20 domain-containing protein</fullName>
    </recommendedName>
</protein>
<reference evidence="2 3" key="1">
    <citation type="submission" date="2024-02" db="EMBL/GenBank/DDBJ databases">
        <authorList>
            <person name="Daric V."/>
            <person name="Darras S."/>
        </authorList>
    </citation>
    <scope>NUCLEOTIDE SEQUENCE [LARGE SCALE GENOMIC DNA]</scope>
</reference>
<gene>
    <name evidence="2" type="ORF">CVLEPA_LOCUS13051</name>
</gene>
<evidence type="ECO:0000313" key="3">
    <source>
        <dbReference type="Proteomes" id="UP001642483"/>
    </source>
</evidence>
<dbReference type="InterPro" id="IPR040441">
    <property type="entry name" value="CFA20/CFAP20DC"/>
</dbReference>
<dbReference type="Proteomes" id="UP001642483">
    <property type="component" value="Unassembled WGS sequence"/>
</dbReference>
<feature type="region of interest" description="Disordered" evidence="1">
    <location>
        <begin position="120"/>
        <end position="152"/>
    </location>
</feature>
<feature type="compositionally biased region" description="Basic and acidic residues" evidence="1">
    <location>
        <begin position="142"/>
        <end position="152"/>
    </location>
</feature>
<organism evidence="2 3">
    <name type="scientific">Clavelina lepadiformis</name>
    <name type="common">Light-bulb sea squirt</name>
    <name type="synonym">Ascidia lepadiformis</name>
    <dbReference type="NCBI Taxonomy" id="159417"/>
    <lineage>
        <taxon>Eukaryota</taxon>
        <taxon>Metazoa</taxon>
        <taxon>Chordata</taxon>
        <taxon>Tunicata</taxon>
        <taxon>Ascidiacea</taxon>
        <taxon>Aplousobranchia</taxon>
        <taxon>Clavelinidae</taxon>
        <taxon>Clavelina</taxon>
    </lineage>
</organism>
<proteinExistence type="predicted"/>
<feature type="compositionally biased region" description="Basic and acidic residues" evidence="1">
    <location>
        <begin position="122"/>
        <end position="131"/>
    </location>
</feature>
<evidence type="ECO:0000313" key="2">
    <source>
        <dbReference type="EMBL" id="CAK8682383.1"/>
    </source>
</evidence>
<name>A0ABP0FUR0_CLALP</name>